<proteinExistence type="predicted"/>
<dbReference type="PANTHER" id="PTHR36435:SF1">
    <property type="entry name" value="CAAX AMINO TERMINAL PROTEASE FAMILY PROTEIN"/>
    <property type="match status" value="1"/>
</dbReference>
<sequence>MFRVLFNIQALILLIGAAGMALGGYPLVHTPDPLRDTLAFLALYFGLMGLELLFSRLFPSSFGVVQQLHSQIGRAFRNQQLGYTHALQLGMISGVAEEVLFRGALQSLLASTLGLGWLGVALQAAVFAAFHPVPDRRAWSYPAFIFLAGLAFGAAYLLTGSLIPGILAHYLNNSKGFYQLLDEARRLEHSENR</sequence>
<keyword evidence="4" id="KW-1185">Reference proteome</keyword>
<dbReference type="Pfam" id="PF02517">
    <property type="entry name" value="Rce1-like"/>
    <property type="match status" value="1"/>
</dbReference>
<keyword evidence="1" id="KW-0472">Membrane</keyword>
<keyword evidence="1" id="KW-0812">Transmembrane</keyword>
<dbReference type="EMBL" id="QXDL01000156">
    <property type="protein sequence ID" value="RIH81680.1"/>
    <property type="molecule type" value="Genomic_DNA"/>
</dbReference>
<dbReference type="AlphaFoldDB" id="A0A399EF86"/>
<evidence type="ECO:0000313" key="3">
    <source>
        <dbReference type="EMBL" id="RIH81680.1"/>
    </source>
</evidence>
<dbReference type="InterPro" id="IPR003675">
    <property type="entry name" value="Rce1/LyrA-like_dom"/>
</dbReference>
<keyword evidence="1" id="KW-1133">Transmembrane helix</keyword>
<feature type="transmembrane region" description="Helical" evidence="1">
    <location>
        <begin position="108"/>
        <end position="131"/>
    </location>
</feature>
<keyword evidence="3" id="KW-0645">Protease</keyword>
<name>A0A399EF86_9DEIN</name>
<dbReference type="InterPro" id="IPR052710">
    <property type="entry name" value="CAAX_protease"/>
</dbReference>
<evidence type="ECO:0000313" key="4">
    <source>
        <dbReference type="Proteomes" id="UP000265715"/>
    </source>
</evidence>
<dbReference type="GO" id="GO:0004175">
    <property type="term" value="F:endopeptidase activity"/>
    <property type="evidence" value="ECO:0007669"/>
    <property type="project" value="UniProtKB-ARBA"/>
</dbReference>
<reference evidence="3 4" key="1">
    <citation type="submission" date="2018-08" db="EMBL/GenBank/DDBJ databases">
        <title>Meiothermus terrae DSM 26712 genome sequencing project.</title>
        <authorList>
            <person name="Da Costa M.S."/>
            <person name="Albuquerque L."/>
            <person name="Raposo P."/>
            <person name="Froufe H.J.C."/>
            <person name="Barroso C.S."/>
            <person name="Egas C."/>
        </authorList>
    </citation>
    <scope>NUCLEOTIDE SEQUENCE [LARGE SCALE GENOMIC DNA]</scope>
    <source>
        <strain evidence="3 4">DSM 26712</strain>
    </source>
</reference>
<dbReference type="GO" id="GO:0080120">
    <property type="term" value="P:CAAX-box protein maturation"/>
    <property type="evidence" value="ECO:0007669"/>
    <property type="project" value="UniProtKB-ARBA"/>
</dbReference>
<gene>
    <name evidence="3" type="ORF">Mterra_03027</name>
</gene>
<evidence type="ECO:0000256" key="1">
    <source>
        <dbReference type="SAM" id="Phobius"/>
    </source>
</evidence>
<organism evidence="3 4">
    <name type="scientific">Calidithermus terrae</name>
    <dbReference type="NCBI Taxonomy" id="1408545"/>
    <lineage>
        <taxon>Bacteria</taxon>
        <taxon>Thermotogati</taxon>
        <taxon>Deinococcota</taxon>
        <taxon>Deinococci</taxon>
        <taxon>Thermales</taxon>
        <taxon>Thermaceae</taxon>
        <taxon>Calidithermus</taxon>
    </lineage>
</organism>
<evidence type="ECO:0000259" key="2">
    <source>
        <dbReference type="Pfam" id="PF02517"/>
    </source>
</evidence>
<dbReference type="Proteomes" id="UP000265715">
    <property type="component" value="Unassembled WGS sequence"/>
</dbReference>
<feature type="transmembrane region" description="Helical" evidence="1">
    <location>
        <begin position="143"/>
        <end position="171"/>
    </location>
</feature>
<feature type="transmembrane region" description="Helical" evidence="1">
    <location>
        <begin position="39"/>
        <end position="58"/>
    </location>
</feature>
<dbReference type="PANTHER" id="PTHR36435">
    <property type="entry name" value="SLR1288 PROTEIN"/>
    <property type="match status" value="1"/>
</dbReference>
<accession>A0A399EF86</accession>
<keyword evidence="3" id="KW-0378">Hydrolase</keyword>
<dbReference type="GO" id="GO:0006508">
    <property type="term" value="P:proteolysis"/>
    <property type="evidence" value="ECO:0007669"/>
    <property type="project" value="UniProtKB-KW"/>
</dbReference>
<comment type="caution">
    <text evidence="3">The sequence shown here is derived from an EMBL/GenBank/DDBJ whole genome shotgun (WGS) entry which is preliminary data.</text>
</comment>
<protein>
    <submittedName>
        <fullName evidence="3">CAAX protease self-immunity</fullName>
    </submittedName>
</protein>
<feature type="domain" description="CAAX prenyl protease 2/Lysostaphin resistance protein A-like" evidence="2">
    <location>
        <begin position="86"/>
        <end position="173"/>
    </location>
</feature>